<sequence>MRYLFPLFLVLSCLLTILPGCEPKEDLVQTTGRLEFDQDTVLFDTVFTTIKTVTKRLWVYNRNSGAVKTDISLAGTAGSTYSLIINGDAGTAQSGVLIRGNDSVQVLVRAVLGDNGQATAPKQFVVTDQINFRTNGNEQNVKLVAYGQNAYFHRADDIKQNTTWRTDKPHVIIPASGVVTPGQPPQIFGVLVRQGITLTIPKGARIYCHAGAYLQVDGTLRVNDDFVPGSGATDTVKATNANIVRFQGDRPEPEYDAPGQWGGIVFTETSRNNSIRYTEIKNATFGALLLNPDARTPHPNLTLTNTVIRNISGSNLSFANTTASAGGGVISYSGDLTAENCLFTNCGEYAVAGVGGGVYNFNFCTFANYTPAFRRETASLSFTNEKATDAKIRLPLKLTLTNSIVWGSNLGPGTIDDELYLKNYTEYAAITATSGITIRNSLLRTKAYVGTPEVVGVPNIDNLLNVDPLFVRTALVSSQPDYTLQATSPANAPRRAAAGNVPPRDLRNLPRPAAGQTQPALGAYEHK</sequence>
<evidence type="ECO:0000256" key="1">
    <source>
        <dbReference type="SAM" id="MobiDB-lite"/>
    </source>
</evidence>
<name>A0A9X1VL46_9BACT</name>
<protein>
    <submittedName>
        <fullName evidence="2">Right-handed parallel beta-helix repeat-containing protein</fullName>
    </submittedName>
</protein>
<evidence type="ECO:0000313" key="3">
    <source>
        <dbReference type="Proteomes" id="UP001139193"/>
    </source>
</evidence>
<dbReference type="EMBL" id="JALBGC010000008">
    <property type="protein sequence ID" value="MCI1190187.1"/>
    <property type="molecule type" value="Genomic_DNA"/>
</dbReference>
<gene>
    <name evidence="2" type="ORF">MON38_22400</name>
</gene>
<dbReference type="Proteomes" id="UP001139193">
    <property type="component" value="Unassembled WGS sequence"/>
</dbReference>
<feature type="compositionally biased region" description="Low complexity" evidence="1">
    <location>
        <begin position="489"/>
        <end position="503"/>
    </location>
</feature>
<proteinExistence type="predicted"/>
<keyword evidence="3" id="KW-1185">Reference proteome</keyword>
<evidence type="ECO:0000313" key="2">
    <source>
        <dbReference type="EMBL" id="MCI1190187.1"/>
    </source>
</evidence>
<comment type="caution">
    <text evidence="2">The sequence shown here is derived from an EMBL/GenBank/DDBJ whole genome shotgun (WGS) entry which is preliminary data.</text>
</comment>
<accession>A0A9X1VL46</accession>
<dbReference type="AlphaFoldDB" id="A0A9X1VL46"/>
<organism evidence="2 3">
    <name type="scientific">Hymenobacter cyanobacteriorum</name>
    <dbReference type="NCBI Taxonomy" id="2926463"/>
    <lineage>
        <taxon>Bacteria</taxon>
        <taxon>Pseudomonadati</taxon>
        <taxon>Bacteroidota</taxon>
        <taxon>Cytophagia</taxon>
        <taxon>Cytophagales</taxon>
        <taxon>Hymenobacteraceae</taxon>
        <taxon>Hymenobacter</taxon>
    </lineage>
</organism>
<dbReference type="RefSeq" id="WP_241938396.1">
    <property type="nucleotide sequence ID" value="NZ_JALBGC010000008.1"/>
</dbReference>
<feature type="region of interest" description="Disordered" evidence="1">
    <location>
        <begin position="484"/>
        <end position="527"/>
    </location>
</feature>
<reference evidence="2" key="1">
    <citation type="submission" date="2022-03" db="EMBL/GenBank/DDBJ databases">
        <title>Bacterial whole genome sequence for Hymenobacter sp. DH14.</title>
        <authorList>
            <person name="Le V."/>
        </authorList>
    </citation>
    <scope>NUCLEOTIDE SEQUENCE</scope>
    <source>
        <strain evidence="2">DH14</strain>
    </source>
</reference>
<dbReference type="InterPro" id="IPR011050">
    <property type="entry name" value="Pectin_lyase_fold/virulence"/>
</dbReference>
<dbReference type="SUPFAM" id="SSF51126">
    <property type="entry name" value="Pectin lyase-like"/>
    <property type="match status" value="1"/>
</dbReference>